<evidence type="ECO:0000313" key="1">
    <source>
        <dbReference type="EMBL" id="TMQ68352.1"/>
    </source>
</evidence>
<dbReference type="GO" id="GO:0004803">
    <property type="term" value="F:transposase activity"/>
    <property type="evidence" value="ECO:0007669"/>
    <property type="project" value="InterPro"/>
</dbReference>
<dbReference type="Proteomes" id="UP000316609">
    <property type="component" value="Unassembled WGS sequence"/>
</dbReference>
<dbReference type="Pfam" id="PF01527">
    <property type="entry name" value="HTH_Tnp_1"/>
    <property type="match status" value="1"/>
</dbReference>
<dbReference type="InterPro" id="IPR036388">
    <property type="entry name" value="WH-like_DNA-bd_sf"/>
</dbReference>
<proteinExistence type="predicted"/>
<dbReference type="GO" id="GO:0043565">
    <property type="term" value="F:sequence-specific DNA binding"/>
    <property type="evidence" value="ECO:0007669"/>
    <property type="project" value="InterPro"/>
</dbReference>
<dbReference type="GO" id="GO:0006313">
    <property type="term" value="P:DNA transposition"/>
    <property type="evidence" value="ECO:0007669"/>
    <property type="project" value="InterPro"/>
</dbReference>
<dbReference type="SUPFAM" id="SSF48295">
    <property type="entry name" value="TrpR-like"/>
    <property type="match status" value="1"/>
</dbReference>
<evidence type="ECO:0000313" key="2">
    <source>
        <dbReference type="Proteomes" id="UP000316609"/>
    </source>
</evidence>
<dbReference type="Gene3D" id="1.10.10.10">
    <property type="entry name" value="Winged helix-like DNA-binding domain superfamily/Winged helix DNA-binding domain"/>
    <property type="match status" value="1"/>
</dbReference>
<comment type="caution">
    <text evidence="1">The sequence shown here is derived from an EMBL/GenBank/DDBJ whole genome shotgun (WGS) entry which is preliminary data.</text>
</comment>
<organism evidence="1 2">
    <name type="scientific">Eiseniibacteriota bacterium</name>
    <dbReference type="NCBI Taxonomy" id="2212470"/>
    <lineage>
        <taxon>Bacteria</taxon>
        <taxon>Candidatus Eiseniibacteriota</taxon>
    </lineage>
</organism>
<name>A0A538TXJ0_UNCEI</name>
<gene>
    <name evidence="1" type="ORF">E6K78_01455</name>
</gene>
<accession>A0A538TXJ0</accession>
<dbReference type="InterPro" id="IPR002514">
    <property type="entry name" value="Transposase_8"/>
</dbReference>
<evidence type="ECO:0008006" key="3">
    <source>
        <dbReference type="Google" id="ProtNLM"/>
    </source>
</evidence>
<dbReference type="AlphaFoldDB" id="A0A538TXJ0"/>
<protein>
    <recommendedName>
        <fullName evidence="3">Transposase</fullName>
    </recommendedName>
</protein>
<sequence length="109" mass="12551">MPKTRRRRRTYTLDRRTSILEVAQKQGLTAAQVQRKFGVTPVTYYSWRKKYLHAGRGASSTVRGTDLTRQLRTTVQARVRTILPGIVRNEVNQYLNTLFGGGRGRTRKT</sequence>
<dbReference type="InterPro" id="IPR010921">
    <property type="entry name" value="Trp_repressor/repl_initiator"/>
</dbReference>
<reference evidence="1 2" key="1">
    <citation type="journal article" date="2019" name="Nat. Microbiol.">
        <title>Mediterranean grassland soil C-N compound turnover is dependent on rainfall and depth, and is mediated by genomically divergent microorganisms.</title>
        <authorList>
            <person name="Diamond S."/>
            <person name="Andeer P.F."/>
            <person name="Li Z."/>
            <person name="Crits-Christoph A."/>
            <person name="Burstein D."/>
            <person name="Anantharaman K."/>
            <person name="Lane K.R."/>
            <person name="Thomas B.C."/>
            <person name="Pan C."/>
            <person name="Northen T.R."/>
            <person name="Banfield J.F."/>
        </authorList>
    </citation>
    <scope>NUCLEOTIDE SEQUENCE [LARGE SCALE GENOMIC DNA]</scope>
    <source>
        <strain evidence="1">WS_8</strain>
    </source>
</reference>
<dbReference type="EMBL" id="VBOY01000011">
    <property type="protein sequence ID" value="TMQ68352.1"/>
    <property type="molecule type" value="Genomic_DNA"/>
</dbReference>